<protein>
    <submittedName>
        <fullName evidence="1">Uncharacterized protein</fullName>
    </submittedName>
</protein>
<reference evidence="1 2" key="1">
    <citation type="journal article" date="2014" name="Nat. Genet.">
        <title>Genome and transcriptome of the porcine whipworm Trichuris suis.</title>
        <authorList>
            <person name="Jex A.R."/>
            <person name="Nejsum P."/>
            <person name="Schwarz E.M."/>
            <person name="Hu L."/>
            <person name="Young N.D."/>
            <person name="Hall R.S."/>
            <person name="Korhonen P.K."/>
            <person name="Liao S."/>
            <person name="Thamsborg S."/>
            <person name="Xia J."/>
            <person name="Xu P."/>
            <person name="Wang S."/>
            <person name="Scheerlinck J.P."/>
            <person name="Hofmann A."/>
            <person name="Sternberg P.W."/>
            <person name="Wang J."/>
            <person name="Gasser R.B."/>
        </authorList>
    </citation>
    <scope>NUCLEOTIDE SEQUENCE [LARGE SCALE GENOMIC DNA]</scope>
    <source>
        <strain evidence="1">DCEP-RM93M</strain>
    </source>
</reference>
<dbReference type="SUPFAM" id="SSF47113">
    <property type="entry name" value="Histone-fold"/>
    <property type="match status" value="1"/>
</dbReference>
<gene>
    <name evidence="1" type="ORF">M513_11362</name>
</gene>
<evidence type="ECO:0000313" key="1">
    <source>
        <dbReference type="EMBL" id="KFD47750.1"/>
    </source>
</evidence>
<organism evidence="1 2">
    <name type="scientific">Trichuris suis</name>
    <name type="common">pig whipworm</name>
    <dbReference type="NCBI Taxonomy" id="68888"/>
    <lineage>
        <taxon>Eukaryota</taxon>
        <taxon>Metazoa</taxon>
        <taxon>Ecdysozoa</taxon>
        <taxon>Nematoda</taxon>
        <taxon>Enoplea</taxon>
        <taxon>Dorylaimia</taxon>
        <taxon>Trichinellida</taxon>
        <taxon>Trichuridae</taxon>
        <taxon>Trichuris</taxon>
    </lineage>
</organism>
<dbReference type="EMBL" id="KL363315">
    <property type="protein sequence ID" value="KFD47750.1"/>
    <property type="molecule type" value="Genomic_DNA"/>
</dbReference>
<evidence type="ECO:0000313" key="2">
    <source>
        <dbReference type="Proteomes" id="UP000030764"/>
    </source>
</evidence>
<dbReference type="OrthoDB" id="10292504at2759"/>
<dbReference type="Proteomes" id="UP000030764">
    <property type="component" value="Unassembled WGS sequence"/>
</dbReference>
<dbReference type="InterPro" id="IPR009072">
    <property type="entry name" value="Histone-fold"/>
</dbReference>
<sequence>MKLTLSKEFFKPIVDAFSDSGVVVNEEVIETVRNAVEEKMCVVVLTSVEFMKDDGRKKLFVADCIAALKKLKEEPIFGHQFEEGHGFHFVKTWNCFVPNDTSIVNLKSIISPE</sequence>
<accession>A0A085LS04</accession>
<proteinExistence type="predicted"/>
<name>A0A085LS04_9BILA</name>
<dbReference type="GO" id="GO:0046982">
    <property type="term" value="F:protein heterodimerization activity"/>
    <property type="evidence" value="ECO:0007669"/>
    <property type="project" value="InterPro"/>
</dbReference>
<keyword evidence="2" id="KW-1185">Reference proteome</keyword>
<dbReference type="AlphaFoldDB" id="A0A085LS04"/>